<comment type="caution">
    <text evidence="3">The sequence shown here is derived from an EMBL/GenBank/DDBJ whole genome shotgun (WGS) entry which is preliminary data.</text>
</comment>
<sequence length="44" mass="4913">MAVPVRDKCPTCDPNHVDLSDPAFRALDNPDLGHIPVTWKFVHS</sequence>
<evidence type="ECO:0000313" key="4">
    <source>
        <dbReference type="Proteomes" id="UP001521150"/>
    </source>
</evidence>
<evidence type="ECO:0000313" key="3">
    <source>
        <dbReference type="EMBL" id="MCE7006337.1"/>
    </source>
</evidence>
<dbReference type="Gene3D" id="2.40.40.10">
    <property type="entry name" value="RlpA-like domain"/>
    <property type="match status" value="1"/>
</dbReference>
<keyword evidence="4" id="KW-1185">Reference proteome</keyword>
<proteinExistence type="predicted"/>
<dbReference type="Proteomes" id="UP001521150">
    <property type="component" value="Unassembled WGS sequence"/>
</dbReference>
<dbReference type="InterPro" id="IPR051477">
    <property type="entry name" value="Expansin_CellWall"/>
</dbReference>
<accession>A0ABS8ZFX6</accession>
<reference evidence="3 4" key="1">
    <citation type="submission" date="2021-12" db="EMBL/GenBank/DDBJ databases">
        <title>Genome sequence of Kibdelosporangium philippinense ATCC 49844.</title>
        <authorList>
            <person name="Fedorov E.A."/>
            <person name="Omeragic M."/>
            <person name="Shalygina K.F."/>
            <person name="Maclea K.S."/>
        </authorList>
    </citation>
    <scope>NUCLEOTIDE SEQUENCE [LARGE SCALE GENOMIC DNA]</scope>
    <source>
        <strain evidence="3 4">ATCC 49844</strain>
    </source>
</reference>
<name>A0ABS8ZFX6_9PSEU</name>
<organism evidence="3 4">
    <name type="scientific">Kibdelosporangium philippinense</name>
    <dbReference type="NCBI Taxonomy" id="211113"/>
    <lineage>
        <taxon>Bacteria</taxon>
        <taxon>Bacillati</taxon>
        <taxon>Actinomycetota</taxon>
        <taxon>Actinomycetes</taxon>
        <taxon>Pseudonocardiales</taxon>
        <taxon>Pseudonocardiaceae</taxon>
        <taxon>Kibdelosporangium</taxon>
    </lineage>
</organism>
<dbReference type="EMBL" id="JAJVCN010000002">
    <property type="protein sequence ID" value="MCE7006337.1"/>
    <property type="molecule type" value="Genomic_DNA"/>
</dbReference>
<evidence type="ECO:0000259" key="2">
    <source>
        <dbReference type="Pfam" id="PF03330"/>
    </source>
</evidence>
<protein>
    <submittedName>
        <fullName evidence="3">RlpA-like double-psi beta-barrel domain-containing protein</fullName>
    </submittedName>
</protein>
<dbReference type="RefSeq" id="WP_233728891.1">
    <property type="nucleotide sequence ID" value="NZ_JAJVCN010000002.1"/>
</dbReference>
<dbReference type="PANTHER" id="PTHR31836">
    <property type="match status" value="1"/>
</dbReference>
<dbReference type="InterPro" id="IPR009009">
    <property type="entry name" value="RlpA-like_DPBB"/>
</dbReference>
<gene>
    <name evidence="3" type="ORF">LWC34_26395</name>
</gene>
<dbReference type="Pfam" id="PF03330">
    <property type="entry name" value="DPBB_1"/>
    <property type="match status" value="1"/>
</dbReference>
<dbReference type="SUPFAM" id="SSF50685">
    <property type="entry name" value="Barwin-like endoglucanases"/>
    <property type="match status" value="1"/>
</dbReference>
<keyword evidence="1" id="KW-0732">Signal</keyword>
<dbReference type="PANTHER" id="PTHR31836:SF28">
    <property type="entry name" value="SRCR DOMAIN-CONTAINING PROTEIN-RELATED"/>
    <property type="match status" value="1"/>
</dbReference>
<evidence type="ECO:0000256" key="1">
    <source>
        <dbReference type="ARBA" id="ARBA00022729"/>
    </source>
</evidence>
<dbReference type="InterPro" id="IPR036908">
    <property type="entry name" value="RlpA-like_sf"/>
</dbReference>
<feature type="domain" description="RlpA-like protein double-psi beta-barrel" evidence="2">
    <location>
        <begin position="2"/>
        <end position="39"/>
    </location>
</feature>